<evidence type="ECO:0000256" key="12">
    <source>
        <dbReference type="ARBA" id="ARBA00023235"/>
    </source>
</evidence>
<evidence type="ECO:0000256" key="3">
    <source>
        <dbReference type="ARBA" id="ARBA00001966"/>
    </source>
</evidence>
<dbReference type="PANTHER" id="PTHR30538:SF1">
    <property type="entry name" value="L-LYSINE 2,3-AMINOMUTASE"/>
    <property type="match status" value="1"/>
</dbReference>
<comment type="cofactor">
    <cofactor evidence="3">
        <name>[4Fe-4S] cluster</name>
        <dbReference type="ChEBI" id="CHEBI:49883"/>
    </cofactor>
</comment>
<reference evidence="17 18" key="1">
    <citation type="submission" date="2016-03" db="EMBL/GenBank/DDBJ databases">
        <authorList>
            <person name="Ploux O."/>
        </authorList>
    </citation>
    <scope>NUCLEOTIDE SEQUENCE [LARGE SCALE GENOMIC DNA]</scope>
    <source>
        <strain evidence="17 18">R-45370</strain>
    </source>
</reference>
<dbReference type="SFLD" id="SFLDF00314">
    <property type="entry name" value="L-lysine_2_3-aminomutase_(yjeK"/>
    <property type="match status" value="1"/>
</dbReference>
<dbReference type="GO" id="GO:0016853">
    <property type="term" value="F:isomerase activity"/>
    <property type="evidence" value="ECO:0007669"/>
    <property type="project" value="UniProtKB-KW"/>
</dbReference>
<dbReference type="PROSITE" id="PS51918">
    <property type="entry name" value="RADICAL_SAM"/>
    <property type="match status" value="1"/>
</dbReference>
<dbReference type="Gene3D" id="3.20.20.70">
    <property type="entry name" value="Aldolase class I"/>
    <property type="match status" value="1"/>
</dbReference>
<dbReference type="OrthoDB" id="9770937at2"/>
<feature type="binding site" evidence="14">
    <location>
        <position position="119"/>
    </location>
    <ligand>
        <name>[4Fe-4S] cluster</name>
        <dbReference type="ChEBI" id="CHEBI:49883"/>
        <note>4Fe-4S-S-AdoMet</note>
    </ligand>
</feature>
<feature type="domain" description="Radical SAM core" evidence="16">
    <location>
        <begin position="98"/>
        <end position="310"/>
    </location>
</feature>
<evidence type="ECO:0000256" key="13">
    <source>
        <dbReference type="ARBA" id="ARBA00030756"/>
    </source>
</evidence>
<keyword evidence="6 14" id="KW-0004">4Fe-4S</keyword>
<keyword evidence="12" id="KW-0413">Isomerase</keyword>
<evidence type="ECO:0000256" key="15">
    <source>
        <dbReference type="PIRSR" id="PIRSR603739-50"/>
    </source>
</evidence>
<proteinExistence type="inferred from homology"/>
<comment type="catalytic activity">
    <reaction evidence="1">
        <text>L-lysine = D-beta-lysine</text>
        <dbReference type="Rhea" id="RHEA:44148"/>
        <dbReference type="ChEBI" id="CHEBI:32551"/>
        <dbReference type="ChEBI" id="CHEBI:84138"/>
    </reaction>
</comment>
<accession>A0A177NLB1</accession>
<dbReference type="PIRSF" id="PIRSF004911">
    <property type="entry name" value="DUF160"/>
    <property type="match status" value="1"/>
</dbReference>
<feature type="modified residue" description="N6-(pyridoxal phosphate)lysine" evidence="15">
    <location>
        <position position="324"/>
    </location>
</feature>
<evidence type="ECO:0000256" key="10">
    <source>
        <dbReference type="ARBA" id="ARBA00023004"/>
    </source>
</evidence>
<dbReference type="SFLD" id="SFLDG01070">
    <property type="entry name" value="PLP-dependent"/>
    <property type="match status" value="1"/>
</dbReference>
<keyword evidence="18" id="KW-1185">Reference proteome</keyword>
<evidence type="ECO:0000256" key="14">
    <source>
        <dbReference type="PIRSR" id="PIRSR004911-1"/>
    </source>
</evidence>
<dbReference type="InterPro" id="IPR007197">
    <property type="entry name" value="rSAM"/>
</dbReference>
<keyword evidence="9 15" id="KW-0663">Pyridoxal phosphate</keyword>
<comment type="caution">
    <text evidence="17">The sequence shown here is derived from an EMBL/GenBank/DDBJ whole genome shotgun (WGS) entry which is preliminary data.</text>
</comment>
<dbReference type="GO" id="GO:0046872">
    <property type="term" value="F:metal ion binding"/>
    <property type="evidence" value="ECO:0007669"/>
    <property type="project" value="UniProtKB-KW"/>
</dbReference>
<evidence type="ECO:0000256" key="11">
    <source>
        <dbReference type="ARBA" id="ARBA00023014"/>
    </source>
</evidence>
<keyword evidence="11 14" id="KW-0411">Iron-sulfur</keyword>
<dbReference type="GO" id="GO:0051539">
    <property type="term" value="F:4 iron, 4 sulfur cluster binding"/>
    <property type="evidence" value="ECO:0007669"/>
    <property type="project" value="UniProtKB-KW"/>
</dbReference>
<comment type="cofactor">
    <cofactor evidence="2 15">
        <name>pyridoxal 5'-phosphate</name>
        <dbReference type="ChEBI" id="CHEBI:597326"/>
    </cofactor>
</comment>
<dbReference type="InterPro" id="IPR013785">
    <property type="entry name" value="Aldolase_TIM"/>
</dbReference>
<dbReference type="NCBIfam" id="TIGR03821">
    <property type="entry name" value="EFP_modif_epmB"/>
    <property type="match status" value="1"/>
</dbReference>
<dbReference type="InterPro" id="IPR003739">
    <property type="entry name" value="Lys_aminomutase/Glu_NH3_mut"/>
</dbReference>
<feature type="binding site" evidence="14">
    <location>
        <position position="112"/>
    </location>
    <ligand>
        <name>[4Fe-4S] cluster</name>
        <dbReference type="ChEBI" id="CHEBI:49883"/>
        <note>4Fe-4S-S-AdoMet</note>
    </ligand>
</feature>
<dbReference type="SUPFAM" id="SSF102114">
    <property type="entry name" value="Radical SAM enzymes"/>
    <property type="match status" value="1"/>
</dbReference>
<comment type="similarity">
    <text evidence="4">Belongs to the radical SAM superfamily. KamA family.</text>
</comment>
<keyword evidence="7" id="KW-0949">S-adenosyl-L-methionine</keyword>
<dbReference type="STRING" id="980561.A1359_04745"/>
<dbReference type="RefSeq" id="WP_066979219.1">
    <property type="nucleotide sequence ID" value="NZ_LUUI01000077.1"/>
</dbReference>
<organism evidence="17 18">
    <name type="scientific">Methylomonas lenta</name>
    <dbReference type="NCBI Taxonomy" id="980561"/>
    <lineage>
        <taxon>Bacteria</taxon>
        <taxon>Pseudomonadati</taxon>
        <taxon>Pseudomonadota</taxon>
        <taxon>Gammaproteobacteria</taxon>
        <taxon>Methylococcales</taxon>
        <taxon>Methylococcaceae</taxon>
        <taxon>Methylomonas</taxon>
    </lineage>
</organism>
<dbReference type="AlphaFoldDB" id="A0A177NLB1"/>
<evidence type="ECO:0000256" key="8">
    <source>
        <dbReference type="ARBA" id="ARBA00022723"/>
    </source>
</evidence>
<evidence type="ECO:0000256" key="7">
    <source>
        <dbReference type="ARBA" id="ARBA00022691"/>
    </source>
</evidence>
<evidence type="ECO:0000313" key="17">
    <source>
        <dbReference type="EMBL" id="OAI18695.1"/>
    </source>
</evidence>
<feature type="binding site" evidence="14">
    <location>
        <position position="116"/>
    </location>
    <ligand>
        <name>[4Fe-4S] cluster</name>
        <dbReference type="ChEBI" id="CHEBI:49883"/>
        <note>4Fe-4S-S-AdoMet</note>
    </ligand>
</feature>
<dbReference type="InterPro" id="IPR022462">
    <property type="entry name" value="EpmB"/>
</dbReference>
<gene>
    <name evidence="17" type="ORF">A1359_04745</name>
</gene>
<evidence type="ECO:0000313" key="18">
    <source>
        <dbReference type="Proteomes" id="UP000078476"/>
    </source>
</evidence>
<evidence type="ECO:0000256" key="1">
    <source>
        <dbReference type="ARBA" id="ARBA00001352"/>
    </source>
</evidence>
<dbReference type="SFLD" id="SFLDS00029">
    <property type="entry name" value="Radical_SAM"/>
    <property type="match status" value="1"/>
</dbReference>
<dbReference type="EMBL" id="LUUI01000077">
    <property type="protein sequence ID" value="OAI18695.1"/>
    <property type="molecule type" value="Genomic_DNA"/>
</dbReference>
<evidence type="ECO:0000256" key="2">
    <source>
        <dbReference type="ARBA" id="ARBA00001933"/>
    </source>
</evidence>
<keyword evidence="10" id="KW-0408">Iron</keyword>
<evidence type="ECO:0000256" key="5">
    <source>
        <dbReference type="ARBA" id="ARBA00022363"/>
    </source>
</evidence>
<dbReference type="PANTHER" id="PTHR30538">
    <property type="entry name" value="LYSINE 2,3-AMINOMUTASE-RELATED"/>
    <property type="match status" value="1"/>
</dbReference>
<evidence type="ECO:0000256" key="9">
    <source>
        <dbReference type="ARBA" id="ARBA00022898"/>
    </source>
</evidence>
<dbReference type="InterPro" id="IPR058240">
    <property type="entry name" value="rSAM_sf"/>
</dbReference>
<evidence type="ECO:0000259" key="16">
    <source>
        <dbReference type="PROSITE" id="PS51918"/>
    </source>
</evidence>
<dbReference type="CDD" id="cd01335">
    <property type="entry name" value="Radical_SAM"/>
    <property type="match status" value="1"/>
</dbReference>
<dbReference type="NCBIfam" id="TIGR00238">
    <property type="entry name" value="KamA family radical SAM protein"/>
    <property type="match status" value="1"/>
</dbReference>
<protein>
    <recommendedName>
        <fullName evidence="5">L-lysine 2,3-aminomutase</fullName>
    </recommendedName>
    <alternativeName>
        <fullName evidence="13">EF-P post-translational modification enzyme B</fullName>
    </alternativeName>
</protein>
<sequence>MNTPTTLWQRQLAEAFSSVDALCRHLQLDSSSLPLLPQFKDFPLRVPRGFVDCMEKGNPFDPLLRQVLPVQDELQDFPGYSFDPVGDLNAVAQAGVIHKYQGRLLLICTGGCAVHCRYCFRRHFPYNDLQLSSQKMNQALDYIITRSEIKEVILSGGDPLLLSDAKLCDLLENISRIQHVQRIRIHSRIPVVLPARITDKLLQTLASLPQQIVLVIHANHANELSSDVAVACQHLKQHNVTLLNQSVLLKHVNDNSNTLCRLSEKLFIFGILPYYLHSLDRATGVGHFEVSEQRAKQLIQSMQETLPGYLVPKLVKEQAGAAHKIRLA</sequence>
<dbReference type="Pfam" id="PF04055">
    <property type="entry name" value="Radical_SAM"/>
    <property type="match status" value="1"/>
</dbReference>
<dbReference type="Proteomes" id="UP000078476">
    <property type="component" value="Unassembled WGS sequence"/>
</dbReference>
<evidence type="ECO:0000256" key="4">
    <source>
        <dbReference type="ARBA" id="ARBA00008703"/>
    </source>
</evidence>
<keyword evidence="8 14" id="KW-0479">Metal-binding</keyword>
<name>A0A177NLB1_9GAMM</name>
<evidence type="ECO:0000256" key="6">
    <source>
        <dbReference type="ARBA" id="ARBA00022485"/>
    </source>
</evidence>